<feature type="compositionally biased region" description="Basic residues" evidence="1">
    <location>
        <begin position="119"/>
        <end position="131"/>
    </location>
</feature>
<keyword evidence="3" id="KW-1185">Reference proteome</keyword>
<protein>
    <submittedName>
        <fullName evidence="2">Uncharacterized protein</fullName>
    </submittedName>
</protein>
<accession>A0A9D5AX97</accession>
<evidence type="ECO:0000256" key="1">
    <source>
        <dbReference type="SAM" id="MobiDB-lite"/>
    </source>
</evidence>
<dbReference type="AlphaFoldDB" id="A0A9D5AX97"/>
<proteinExistence type="predicted"/>
<evidence type="ECO:0000313" key="2">
    <source>
        <dbReference type="EMBL" id="KAI5422034.1"/>
    </source>
</evidence>
<evidence type="ECO:0000313" key="3">
    <source>
        <dbReference type="Proteomes" id="UP001058974"/>
    </source>
</evidence>
<reference evidence="2 3" key="1">
    <citation type="journal article" date="2022" name="Nat. Genet.">
        <title>Improved pea reference genome and pan-genome highlight genomic features and evolutionary characteristics.</title>
        <authorList>
            <person name="Yang T."/>
            <person name="Liu R."/>
            <person name="Luo Y."/>
            <person name="Hu S."/>
            <person name="Wang D."/>
            <person name="Wang C."/>
            <person name="Pandey M.K."/>
            <person name="Ge S."/>
            <person name="Xu Q."/>
            <person name="Li N."/>
            <person name="Li G."/>
            <person name="Huang Y."/>
            <person name="Saxena R.K."/>
            <person name="Ji Y."/>
            <person name="Li M."/>
            <person name="Yan X."/>
            <person name="He Y."/>
            <person name="Liu Y."/>
            <person name="Wang X."/>
            <person name="Xiang C."/>
            <person name="Varshney R.K."/>
            <person name="Ding H."/>
            <person name="Gao S."/>
            <person name="Zong X."/>
        </authorList>
    </citation>
    <scope>NUCLEOTIDE SEQUENCE [LARGE SCALE GENOMIC DNA]</scope>
    <source>
        <strain evidence="2 3">cv. Zhongwan 6</strain>
    </source>
</reference>
<dbReference type="Gramene" id="Psat04G0547400-T1">
    <property type="protein sequence ID" value="KAI5422034.1"/>
    <property type="gene ID" value="KIW84_045474"/>
</dbReference>
<sequence length="372" mass="42780">MGKKDSLKSKTGHNTLHVEADKNTLHVVDSEKNSIQDFGNVDNKSCDKDSVSSLDTDFVDATQMFHEDNYLEIVEETALDMVHQDVQHDMLFLQHSWANIEDLEMIANQDNLNGFQTIKSKKKSKSQKSKSRPQYGTRSRAEDLWQNLNNLLVDHNILGLHDKVNAAESNLTWVQEKTIEEGYSDRLAELERSAQSQLDLALFIEELFWKEKSKEDNLIEKVIPDMMNEQSNNLLTVLPSQEEIHNAVMILDKDSAPGPDGFGGFFFEHYCEIIKKDVIMVVTQFFTDGWILPNYNANTLVLIPKTPSADAIEHYRPIALANFKHKIVTKIIADRVPRAFGFNDKFCHWIIVILRDDEVEREVEDEWEVVDE</sequence>
<gene>
    <name evidence="2" type="ORF">KIW84_045474</name>
</gene>
<dbReference type="EMBL" id="JAMSHJ010000004">
    <property type="protein sequence ID" value="KAI5422034.1"/>
    <property type="molecule type" value="Genomic_DNA"/>
</dbReference>
<comment type="caution">
    <text evidence="2">The sequence shown here is derived from an EMBL/GenBank/DDBJ whole genome shotgun (WGS) entry which is preliminary data.</text>
</comment>
<dbReference type="Proteomes" id="UP001058974">
    <property type="component" value="Chromosome 4"/>
</dbReference>
<dbReference type="PANTHER" id="PTHR19446">
    <property type="entry name" value="REVERSE TRANSCRIPTASES"/>
    <property type="match status" value="1"/>
</dbReference>
<name>A0A9D5AX97_PEA</name>
<feature type="region of interest" description="Disordered" evidence="1">
    <location>
        <begin position="119"/>
        <end position="139"/>
    </location>
</feature>
<organism evidence="2 3">
    <name type="scientific">Pisum sativum</name>
    <name type="common">Garden pea</name>
    <name type="synonym">Lathyrus oleraceus</name>
    <dbReference type="NCBI Taxonomy" id="3888"/>
    <lineage>
        <taxon>Eukaryota</taxon>
        <taxon>Viridiplantae</taxon>
        <taxon>Streptophyta</taxon>
        <taxon>Embryophyta</taxon>
        <taxon>Tracheophyta</taxon>
        <taxon>Spermatophyta</taxon>
        <taxon>Magnoliopsida</taxon>
        <taxon>eudicotyledons</taxon>
        <taxon>Gunneridae</taxon>
        <taxon>Pentapetalae</taxon>
        <taxon>rosids</taxon>
        <taxon>fabids</taxon>
        <taxon>Fabales</taxon>
        <taxon>Fabaceae</taxon>
        <taxon>Papilionoideae</taxon>
        <taxon>50 kb inversion clade</taxon>
        <taxon>NPAAA clade</taxon>
        <taxon>Hologalegina</taxon>
        <taxon>IRL clade</taxon>
        <taxon>Fabeae</taxon>
        <taxon>Lathyrus</taxon>
    </lineage>
</organism>